<dbReference type="EMBL" id="JAVHUY010000049">
    <property type="protein sequence ID" value="MDQ7909970.1"/>
    <property type="molecule type" value="Genomic_DNA"/>
</dbReference>
<accession>A0ABU0ZSL8</accession>
<comment type="similarity">
    <text evidence="8">Belongs to the binding-protein-dependent transport system permease family.</text>
</comment>
<dbReference type="PANTHER" id="PTHR30614">
    <property type="entry name" value="MEMBRANE COMPONENT OF AMINO ACID ABC TRANSPORTER"/>
    <property type="match status" value="1"/>
</dbReference>
<evidence type="ECO:0000256" key="3">
    <source>
        <dbReference type="ARBA" id="ARBA00022475"/>
    </source>
</evidence>
<dbReference type="NCBIfam" id="TIGR01726">
    <property type="entry name" value="HEQRo_perm_3TM"/>
    <property type="match status" value="1"/>
</dbReference>
<feature type="domain" description="ABC transmembrane type-1" evidence="9">
    <location>
        <begin position="68"/>
        <end position="274"/>
    </location>
</feature>
<dbReference type="Gene3D" id="1.10.3720.10">
    <property type="entry name" value="MetI-like"/>
    <property type="match status" value="1"/>
</dbReference>
<organism evidence="10 11">
    <name type="scientific">Phytohabitans maris</name>
    <dbReference type="NCBI Taxonomy" id="3071409"/>
    <lineage>
        <taxon>Bacteria</taxon>
        <taxon>Bacillati</taxon>
        <taxon>Actinomycetota</taxon>
        <taxon>Actinomycetes</taxon>
        <taxon>Micromonosporales</taxon>
        <taxon>Micromonosporaceae</taxon>
    </lineage>
</organism>
<evidence type="ECO:0000256" key="8">
    <source>
        <dbReference type="RuleBase" id="RU363032"/>
    </source>
</evidence>
<evidence type="ECO:0000256" key="4">
    <source>
        <dbReference type="ARBA" id="ARBA00022692"/>
    </source>
</evidence>
<dbReference type="InterPro" id="IPR043429">
    <property type="entry name" value="ArtM/GltK/GlnP/TcyL/YhdX-like"/>
</dbReference>
<feature type="transmembrane region" description="Helical" evidence="8">
    <location>
        <begin position="27"/>
        <end position="47"/>
    </location>
</feature>
<keyword evidence="4 8" id="KW-0812">Transmembrane</keyword>
<comment type="caution">
    <text evidence="10">The sequence shown here is derived from an EMBL/GenBank/DDBJ whole genome shotgun (WGS) entry which is preliminary data.</text>
</comment>
<keyword evidence="11" id="KW-1185">Reference proteome</keyword>
<evidence type="ECO:0000313" key="10">
    <source>
        <dbReference type="EMBL" id="MDQ7909970.1"/>
    </source>
</evidence>
<evidence type="ECO:0000256" key="1">
    <source>
        <dbReference type="ARBA" id="ARBA00004651"/>
    </source>
</evidence>
<feature type="transmembrane region" description="Helical" evidence="8">
    <location>
        <begin position="67"/>
        <end position="89"/>
    </location>
</feature>
<dbReference type="InterPro" id="IPR035906">
    <property type="entry name" value="MetI-like_sf"/>
</dbReference>
<proteinExistence type="inferred from homology"/>
<name>A0ABU0ZSL8_9ACTN</name>
<reference evidence="10 11" key="1">
    <citation type="submission" date="2023-08" db="EMBL/GenBank/DDBJ databases">
        <title>Phytohabitans sansha sp. nov., isolated from marine sediment.</title>
        <authorList>
            <person name="Zhao Y."/>
            <person name="Yi K."/>
        </authorList>
    </citation>
    <scope>NUCLEOTIDE SEQUENCE [LARGE SCALE GENOMIC DNA]</scope>
    <source>
        <strain evidence="10 11">ZYX-F-186</strain>
    </source>
</reference>
<keyword evidence="5" id="KW-0029">Amino-acid transport</keyword>
<evidence type="ECO:0000256" key="6">
    <source>
        <dbReference type="ARBA" id="ARBA00022989"/>
    </source>
</evidence>
<feature type="transmembrane region" description="Helical" evidence="8">
    <location>
        <begin position="252"/>
        <end position="273"/>
    </location>
</feature>
<keyword evidence="3" id="KW-1003">Cell membrane</keyword>
<keyword evidence="2 8" id="KW-0813">Transport</keyword>
<comment type="subcellular location">
    <subcellularLocation>
        <location evidence="1 8">Cell membrane</location>
        <topology evidence="1 8">Multi-pass membrane protein</topology>
    </subcellularLocation>
</comment>
<dbReference type="CDD" id="cd06261">
    <property type="entry name" value="TM_PBP2"/>
    <property type="match status" value="1"/>
</dbReference>
<dbReference type="PROSITE" id="PS50928">
    <property type="entry name" value="ABC_TM1"/>
    <property type="match status" value="1"/>
</dbReference>
<dbReference type="SUPFAM" id="SSF161098">
    <property type="entry name" value="MetI-like"/>
    <property type="match status" value="1"/>
</dbReference>
<gene>
    <name evidence="10" type="ORF">RB614_36280</name>
</gene>
<feature type="transmembrane region" description="Helical" evidence="8">
    <location>
        <begin position="109"/>
        <end position="131"/>
    </location>
</feature>
<dbReference type="InterPro" id="IPR000515">
    <property type="entry name" value="MetI-like"/>
</dbReference>
<keyword evidence="6 8" id="KW-1133">Transmembrane helix</keyword>
<evidence type="ECO:0000259" key="9">
    <source>
        <dbReference type="PROSITE" id="PS50928"/>
    </source>
</evidence>
<dbReference type="Pfam" id="PF00528">
    <property type="entry name" value="BPD_transp_1"/>
    <property type="match status" value="1"/>
</dbReference>
<protein>
    <submittedName>
        <fullName evidence="10">Amino acid ABC transporter permease</fullName>
    </submittedName>
</protein>
<dbReference type="Proteomes" id="UP001230908">
    <property type="component" value="Unassembled WGS sequence"/>
</dbReference>
<dbReference type="InterPro" id="IPR010065">
    <property type="entry name" value="AA_ABC_transptr_permease_3TM"/>
</dbReference>
<evidence type="ECO:0000256" key="2">
    <source>
        <dbReference type="ARBA" id="ARBA00022448"/>
    </source>
</evidence>
<dbReference type="RefSeq" id="WP_308717225.1">
    <property type="nucleotide sequence ID" value="NZ_JAVHUY010000049.1"/>
</dbReference>
<evidence type="ECO:0000256" key="5">
    <source>
        <dbReference type="ARBA" id="ARBA00022970"/>
    </source>
</evidence>
<evidence type="ECO:0000256" key="7">
    <source>
        <dbReference type="ARBA" id="ARBA00023136"/>
    </source>
</evidence>
<keyword evidence="7 8" id="KW-0472">Membrane</keyword>
<sequence length="306" mass="33925">MTSVLPKTRQDDEHSMVIVRRRHPWRWAGWVAAAVIVVSVAVSFLTNPNYQWGIVAGYLFDRRILDGLLTTLKLTAVSMAIATVLGLVLATMRLSDSRLLRGMAGAYVWLFRGTPILVQLILWYNLAILVPQVRLGVPSGPTLWSAETNDLITPWTAAILGLALNEAAYLGEIIRSGIISVDKGQTEAANALGMSRLVTFRRIVLPQALRVIVPPASNEAIGLLKYSSVVSVIALPELLYSGQLIYGRTYETIPILLVVCIWYLVVVTALTMLESRLERRLGVGFRPTGHGLSRDRRWARWLTGNR</sequence>
<feature type="transmembrane region" description="Helical" evidence="8">
    <location>
        <begin position="151"/>
        <end position="170"/>
    </location>
</feature>
<evidence type="ECO:0000313" key="11">
    <source>
        <dbReference type="Proteomes" id="UP001230908"/>
    </source>
</evidence>
<dbReference type="PANTHER" id="PTHR30614:SF0">
    <property type="entry name" value="L-CYSTINE TRANSPORT SYSTEM PERMEASE PROTEIN TCYL"/>
    <property type="match status" value="1"/>
</dbReference>